<dbReference type="PROSITE" id="PS50005">
    <property type="entry name" value="TPR"/>
    <property type="match status" value="1"/>
</dbReference>
<dbReference type="OrthoDB" id="10263032at2759"/>
<dbReference type="GO" id="GO:0031415">
    <property type="term" value="C:NatA complex"/>
    <property type="evidence" value="ECO:0007669"/>
    <property type="project" value="TreeGrafter"/>
</dbReference>
<dbReference type="AlphaFoldDB" id="A0A9P8QCH3"/>
<comment type="caution">
    <text evidence="5">The sequence shown here is derived from an EMBL/GenBank/DDBJ whole genome shotgun (WGS) entry which is preliminary data.</text>
</comment>
<dbReference type="InterPro" id="IPR019734">
    <property type="entry name" value="TPR_rpt"/>
</dbReference>
<evidence type="ECO:0000256" key="3">
    <source>
        <dbReference type="PROSITE-ProRule" id="PRU00339"/>
    </source>
</evidence>
<accession>A0A9P8QCH3</accession>
<evidence type="ECO:0000256" key="1">
    <source>
        <dbReference type="ARBA" id="ARBA00022737"/>
    </source>
</evidence>
<evidence type="ECO:0000313" key="5">
    <source>
        <dbReference type="EMBL" id="KAH3688042.1"/>
    </source>
</evidence>
<dbReference type="Pfam" id="PF12569">
    <property type="entry name" value="NatA_aux_su"/>
    <property type="match status" value="1"/>
</dbReference>
<keyword evidence="6" id="KW-1185">Reference proteome</keyword>
<proteinExistence type="predicted"/>
<organism evidence="5 6">
    <name type="scientific">Wickerhamomyces pijperi</name>
    <name type="common">Yeast</name>
    <name type="synonym">Pichia pijperi</name>
    <dbReference type="NCBI Taxonomy" id="599730"/>
    <lineage>
        <taxon>Eukaryota</taxon>
        <taxon>Fungi</taxon>
        <taxon>Dikarya</taxon>
        <taxon>Ascomycota</taxon>
        <taxon>Saccharomycotina</taxon>
        <taxon>Saccharomycetes</taxon>
        <taxon>Phaffomycetales</taxon>
        <taxon>Wickerhamomycetaceae</taxon>
        <taxon>Wickerhamomyces</taxon>
    </lineage>
</organism>
<dbReference type="SUPFAM" id="SSF48452">
    <property type="entry name" value="TPR-like"/>
    <property type="match status" value="2"/>
</dbReference>
<gene>
    <name evidence="5" type="ORF">WICPIJ_000967</name>
</gene>
<protein>
    <submittedName>
        <fullName evidence="5">Uncharacterized protein</fullName>
    </submittedName>
</protein>
<feature type="repeat" description="TPR" evidence="3">
    <location>
        <begin position="224"/>
        <end position="257"/>
    </location>
</feature>
<dbReference type="InterPro" id="IPR021183">
    <property type="entry name" value="NatA_aux_su"/>
</dbReference>
<dbReference type="PANTHER" id="PTHR22767">
    <property type="entry name" value="N-TERMINAL ACETYLTRANSFERASE-RELATED"/>
    <property type="match status" value="1"/>
</dbReference>
<keyword evidence="4" id="KW-0175">Coiled coil</keyword>
<keyword evidence="2 3" id="KW-0802">TPR repeat</keyword>
<dbReference type="PIRSF" id="PIRSF000422">
    <property type="entry name" value="N-terminal-AcTrfase-A_aux_su"/>
    <property type="match status" value="1"/>
</dbReference>
<evidence type="ECO:0000256" key="4">
    <source>
        <dbReference type="SAM" id="Coils"/>
    </source>
</evidence>
<reference evidence="5" key="1">
    <citation type="journal article" date="2021" name="Open Biol.">
        <title>Shared evolutionary footprints suggest mitochondrial oxidative damage underlies multiple complex I losses in fungi.</title>
        <authorList>
            <person name="Schikora-Tamarit M.A."/>
            <person name="Marcet-Houben M."/>
            <person name="Nosek J."/>
            <person name="Gabaldon T."/>
        </authorList>
    </citation>
    <scope>NUCLEOTIDE SEQUENCE</scope>
    <source>
        <strain evidence="5">CBS2887</strain>
    </source>
</reference>
<evidence type="ECO:0000313" key="6">
    <source>
        <dbReference type="Proteomes" id="UP000774326"/>
    </source>
</evidence>
<dbReference type="EMBL" id="JAEUBG010000541">
    <property type="protein sequence ID" value="KAH3688042.1"/>
    <property type="molecule type" value="Genomic_DNA"/>
</dbReference>
<dbReference type="Proteomes" id="UP000774326">
    <property type="component" value="Unassembled WGS sequence"/>
</dbReference>
<name>A0A9P8QCH3_WICPI</name>
<dbReference type="Gene3D" id="1.25.40.1040">
    <property type="match status" value="1"/>
</dbReference>
<dbReference type="InterPro" id="IPR011990">
    <property type="entry name" value="TPR-like_helical_dom_sf"/>
</dbReference>
<dbReference type="Gene3D" id="1.25.40.1010">
    <property type="match status" value="1"/>
</dbReference>
<reference evidence="5" key="2">
    <citation type="submission" date="2021-01" db="EMBL/GenBank/DDBJ databases">
        <authorList>
            <person name="Schikora-Tamarit M.A."/>
        </authorList>
    </citation>
    <scope>NUCLEOTIDE SEQUENCE</scope>
    <source>
        <strain evidence="5">CBS2887</strain>
    </source>
</reference>
<dbReference type="SMART" id="SM00028">
    <property type="entry name" value="TPR"/>
    <property type="match status" value="5"/>
</dbReference>
<sequence>MSRRGAPIIANKEDGTFKEALTLFDSKQYKKSLKLAEQILKKNSNYSDAYSLKALNLYNLKEYEESEIYAQKAIIKGDKLPVTNHILGILRRQQGNHKQAADFFKAALEHGSTNNSIWRDLAIMQLQNRDYKYVIQSRHAFLESAMGYRQNWTSLSVAYYINEDYDAAVKTLIKIEDLVKDKIETEAEIIEDSEVYLFKLQALAKTDATAALKELEGIKTLDVTGALELKANCYMQLEQFDKAQKTYRELLKRNPDNYQYYRYLEAALGSSDKSAKLRLGLYDKLAKFYPRSDPPKFIPLTFLKAQDPEFEPRMRSYVLAQLKRSVPATFQNVKPFYKDSAKVAIIEKIVLQYLAGLENSPLEFVWTHYFLSLHYLRLGKLSEALKYVDAAIKHTPTIVEFYLLKARVLKHFGDLTQSCEVINFGRELDLQDRFVNTKTAKYYNRANQVDKALATVSMFTKNDSSPNGLKDLHTMQASWFIIENGEAFLRTYKETKDAKFLGLALKRFLGIVKIYEEFWTDQMDFHTFCMRKGTCRAYINLLEWEDTIYSSAMYKRALKGAVDAYFIILNEKLNEVEETYVKLNKKEKVAKMKQTEQDKIAYQAYTDDEDFYGHKLVDVLDPLGQLQIKFFNHLFTQSPDSILANEIQFQLQFEIGKKVALVLSALNKIVKADPKNVNIPYYVLSLKNQTKFTDSLSKKLIEKTLEKYELSDPNTLIDSYVTGGDFKSVLGLINVHNLDIPGLQLKPKIMELLGHLEPFEQSELLQLIK</sequence>
<dbReference type="PANTHER" id="PTHR22767:SF2">
    <property type="entry name" value="N(ALPHA)-ACETYLTRANSFERASE 15_16, ISOFORM A"/>
    <property type="match status" value="1"/>
</dbReference>
<evidence type="ECO:0000256" key="2">
    <source>
        <dbReference type="ARBA" id="ARBA00022803"/>
    </source>
</evidence>
<dbReference type="Pfam" id="PF13432">
    <property type="entry name" value="TPR_16"/>
    <property type="match status" value="1"/>
</dbReference>
<keyword evidence="1" id="KW-0677">Repeat</keyword>
<feature type="coiled-coil region" evidence="4">
    <location>
        <begin position="566"/>
        <end position="593"/>
    </location>
</feature>